<keyword evidence="4" id="KW-0472">Membrane</keyword>
<keyword evidence="2" id="KW-0175">Coiled coil</keyword>
<proteinExistence type="predicted"/>
<protein>
    <submittedName>
        <fullName evidence="7">Secretion protein HlyD family protein</fullName>
    </submittedName>
</protein>
<feature type="coiled-coil region" evidence="2">
    <location>
        <begin position="111"/>
        <end position="138"/>
    </location>
</feature>
<feature type="compositionally biased region" description="Polar residues" evidence="3">
    <location>
        <begin position="1"/>
        <end position="17"/>
    </location>
</feature>
<dbReference type="Pfam" id="PF25917">
    <property type="entry name" value="BSH_RND"/>
    <property type="match status" value="1"/>
</dbReference>
<dbReference type="InterPro" id="IPR058625">
    <property type="entry name" value="MdtA-like_BSH"/>
</dbReference>
<evidence type="ECO:0000256" key="3">
    <source>
        <dbReference type="SAM" id="MobiDB-lite"/>
    </source>
</evidence>
<evidence type="ECO:0000256" key="1">
    <source>
        <dbReference type="ARBA" id="ARBA00004196"/>
    </source>
</evidence>
<keyword evidence="4" id="KW-1133">Transmembrane helix</keyword>
<dbReference type="SUPFAM" id="SSF111369">
    <property type="entry name" value="HlyD-like secretion proteins"/>
    <property type="match status" value="2"/>
</dbReference>
<comment type="subcellular location">
    <subcellularLocation>
        <location evidence="1">Cell envelope</location>
    </subcellularLocation>
</comment>
<dbReference type="InterPro" id="IPR050739">
    <property type="entry name" value="MFP"/>
</dbReference>
<reference evidence="7 8" key="1">
    <citation type="journal article" date="2012" name="J. Bacteriol.">
        <title>Genome sequence of benzo(a)pyrene-degrading bacterium Novosphingobium pentaromativorans US6-1.</title>
        <authorList>
            <person name="Luo Y.R."/>
            <person name="Kang S.G."/>
            <person name="Kim S.J."/>
            <person name="Kim M.R."/>
            <person name="Li N."/>
            <person name="Lee J.H."/>
            <person name="Kwon K.K."/>
        </authorList>
    </citation>
    <scope>NUCLEOTIDE SEQUENCE [LARGE SCALE GENOMIC DNA]</scope>
    <source>
        <strain evidence="7 8">US6-1</strain>
    </source>
</reference>
<dbReference type="InterPro" id="IPR058634">
    <property type="entry name" value="AaeA-lik-b-barrel"/>
</dbReference>
<dbReference type="Gene3D" id="2.40.30.170">
    <property type="match status" value="1"/>
</dbReference>
<dbReference type="PATRIC" id="fig|1088721.3.peg.209"/>
<feature type="domain" description="p-hydroxybenzoic acid efflux pump subunit AaeA-like beta-barrel" evidence="6">
    <location>
        <begin position="265"/>
        <end position="356"/>
    </location>
</feature>
<accession>G6E778</accession>
<sequence>MLQINTGSRMNAQSSIAADSEAETVIPPRKRSRRTILMITGPAVLLLVALAAYLSGGRYESTDNASLQTGMVAISPSISGKVVSIEVGENQRVRKGDVLFRIESNSFKSAVAEAEAALASARTEVQSQQADYREALSQVSAAQARYEYAASEAARQKSLVAEGISSKAQFDEATTSVRTARDAIAAARAKADSLSAELSGKVDGAIADQPEVRKAAARLAQARIDLADTVVRAPQDGVVTRVNQLQVGNYVSQGRPVFMLTGLRYWVQANFKEDQLRYMRVGQPVKITIDAFPGNAMHGRVESFSPGTGSSFSVLPADNATGNWIKVVQRLPVQITIDELPEGLPLGAGLSANVEVDTGHERHLFGKDSPPSSPAAKH</sequence>
<keyword evidence="8" id="KW-1185">Reference proteome</keyword>
<evidence type="ECO:0000256" key="2">
    <source>
        <dbReference type="SAM" id="Coils"/>
    </source>
</evidence>
<feature type="transmembrane region" description="Helical" evidence="4">
    <location>
        <begin position="36"/>
        <end position="54"/>
    </location>
</feature>
<evidence type="ECO:0000313" key="7">
    <source>
        <dbReference type="EMBL" id="EHJ62701.1"/>
    </source>
</evidence>
<dbReference type="EMBL" id="AGFM01000006">
    <property type="protein sequence ID" value="EHJ62701.1"/>
    <property type="molecule type" value="Genomic_DNA"/>
</dbReference>
<dbReference type="GO" id="GO:0030313">
    <property type="term" value="C:cell envelope"/>
    <property type="evidence" value="ECO:0007669"/>
    <property type="project" value="UniProtKB-SubCell"/>
</dbReference>
<evidence type="ECO:0000256" key="4">
    <source>
        <dbReference type="SAM" id="Phobius"/>
    </source>
</evidence>
<gene>
    <name evidence="7" type="ORF">NSU_0213</name>
</gene>
<dbReference type="PANTHER" id="PTHR30386:SF19">
    <property type="entry name" value="MULTIDRUG EXPORT PROTEIN EMRA-RELATED"/>
    <property type="match status" value="1"/>
</dbReference>
<dbReference type="eggNOG" id="COG1566">
    <property type="taxonomic scope" value="Bacteria"/>
</dbReference>
<dbReference type="Proteomes" id="UP000004030">
    <property type="component" value="Unassembled WGS sequence"/>
</dbReference>
<dbReference type="Pfam" id="PF25963">
    <property type="entry name" value="Beta-barrel_AAEA"/>
    <property type="match status" value="1"/>
</dbReference>
<dbReference type="STRING" id="1088721.JI59_19065"/>
<dbReference type="PANTHER" id="PTHR30386">
    <property type="entry name" value="MEMBRANE FUSION SUBUNIT OF EMRAB-TOLC MULTIDRUG EFFLUX PUMP"/>
    <property type="match status" value="1"/>
</dbReference>
<organism evidence="7 8">
    <name type="scientific">Novosphingobium pentaromativorans US6-1</name>
    <dbReference type="NCBI Taxonomy" id="1088721"/>
    <lineage>
        <taxon>Bacteria</taxon>
        <taxon>Pseudomonadati</taxon>
        <taxon>Pseudomonadota</taxon>
        <taxon>Alphaproteobacteria</taxon>
        <taxon>Sphingomonadales</taxon>
        <taxon>Sphingomonadaceae</taxon>
        <taxon>Novosphingobium</taxon>
    </lineage>
</organism>
<comment type="caution">
    <text evidence="7">The sequence shown here is derived from an EMBL/GenBank/DDBJ whole genome shotgun (WGS) entry which is preliminary data.</text>
</comment>
<feature type="region of interest" description="Disordered" evidence="3">
    <location>
        <begin position="1"/>
        <end position="25"/>
    </location>
</feature>
<dbReference type="AlphaFoldDB" id="G6E778"/>
<dbReference type="Gene3D" id="1.10.287.470">
    <property type="entry name" value="Helix hairpin bin"/>
    <property type="match status" value="1"/>
</dbReference>
<keyword evidence="4" id="KW-0812">Transmembrane</keyword>
<name>G6E778_9SPHN</name>
<evidence type="ECO:0000259" key="5">
    <source>
        <dbReference type="Pfam" id="PF25917"/>
    </source>
</evidence>
<evidence type="ECO:0000313" key="8">
    <source>
        <dbReference type="Proteomes" id="UP000004030"/>
    </source>
</evidence>
<dbReference type="Gene3D" id="2.40.50.100">
    <property type="match status" value="1"/>
</dbReference>
<evidence type="ECO:0000259" key="6">
    <source>
        <dbReference type="Pfam" id="PF25963"/>
    </source>
</evidence>
<dbReference type="GO" id="GO:0055085">
    <property type="term" value="P:transmembrane transport"/>
    <property type="evidence" value="ECO:0007669"/>
    <property type="project" value="InterPro"/>
</dbReference>
<feature type="domain" description="Multidrug resistance protein MdtA-like barrel-sandwich hybrid" evidence="5">
    <location>
        <begin position="72"/>
        <end position="261"/>
    </location>
</feature>